<evidence type="ECO:0000313" key="2">
    <source>
        <dbReference type="Proteomes" id="UP001652542"/>
    </source>
</evidence>
<organism evidence="1 2">
    <name type="scientific">Albidovulum marisflavi</name>
    <dbReference type="NCBI Taxonomy" id="2984159"/>
    <lineage>
        <taxon>Bacteria</taxon>
        <taxon>Pseudomonadati</taxon>
        <taxon>Pseudomonadota</taxon>
        <taxon>Alphaproteobacteria</taxon>
        <taxon>Rhodobacterales</taxon>
        <taxon>Paracoccaceae</taxon>
        <taxon>Albidovulum</taxon>
    </lineage>
</organism>
<name>A0ABT2ZCJ6_9RHOB</name>
<keyword evidence="2" id="KW-1185">Reference proteome</keyword>
<dbReference type="EMBL" id="JAOWKY010000002">
    <property type="protein sequence ID" value="MCV2868865.1"/>
    <property type="molecule type" value="Genomic_DNA"/>
</dbReference>
<reference evidence="1 2" key="1">
    <citation type="submission" date="2022-10" db="EMBL/GenBank/DDBJ databases">
        <title>Defluviimonas sp. nov., isolated from ocean surface water.</title>
        <authorList>
            <person name="He W."/>
            <person name="Wang L."/>
            <person name="Zhang D.-F."/>
        </authorList>
    </citation>
    <scope>NUCLEOTIDE SEQUENCE [LARGE SCALE GENOMIC DNA]</scope>
    <source>
        <strain evidence="1 2">WL0002</strain>
    </source>
</reference>
<gene>
    <name evidence="1" type="ORF">OEW28_09515</name>
</gene>
<dbReference type="Proteomes" id="UP001652542">
    <property type="component" value="Unassembled WGS sequence"/>
</dbReference>
<proteinExistence type="predicted"/>
<protein>
    <submittedName>
        <fullName evidence="1">Uncharacterized protein</fullName>
    </submittedName>
</protein>
<dbReference type="RefSeq" id="WP_263734529.1">
    <property type="nucleotide sequence ID" value="NZ_JAOWKY010000002.1"/>
</dbReference>
<accession>A0ABT2ZCJ6</accession>
<evidence type="ECO:0000313" key="1">
    <source>
        <dbReference type="EMBL" id="MCV2868865.1"/>
    </source>
</evidence>
<comment type="caution">
    <text evidence="1">The sequence shown here is derived from an EMBL/GenBank/DDBJ whole genome shotgun (WGS) entry which is preliminary data.</text>
</comment>
<sequence length="1557" mass="170735">MVEVAQHAGEDPNVRSWKTKAKRVLSLKALRERRDAAGGDLDPRYQSATARVAALRNTLEGVPGCRDATLLPLDTLSERAAGLHQAGDVAEAVKVLEAAQKVASNIANRLEGAWKEIYKRERKAADDTIKVVHKHGDTRKKADTQQIVAQWKLAEAQAEKLLIDSDGLQIRDYAGASEGMKKCRAMMDRLLPEDWRTEGAQAGDPDASADKRLAEAKYDELLRQLAPLKDALLELPRCNTAMLKPLDTIAAEAADLHDDALHDAVALLGGLHGKAVEIAAGLEATARQDFDRERGLTDKAVKLVFKHKETRKQADRSGIVAKWKEAEALRKTLKLDKLGLQVRDYWKAAEAMMACRALLNNLLPEELRARESARAQDQAAMRNQVDLDAALPPVAERGMELADAVLTALAPPDEDFELFAQTFALQEHIDQPSQEAARARYEAQVAALRQAQTERANHPLAQDARRIAEQIKGLDPETDADQIADLYDDLQRVKIDLDDAMSAAARDKVLDDAEQITAAFTALSEDEDFDVYLDAHAFDATDENGNPKPELVAAKEQMDKVIAATAVIKANGGNLADIAALWDTVPEAFRPDEVVEELRPYAIARKAILGESAESRAESATRFKQGIGKIALTVTDVIDTVLTATLDNSTFQQLVEEGTLLDGAGSGDQPADDEWFDVQDSKFSAWVIAGTELHAGICATTIGVERTGRKAALADGLDRNNPEVLLELERARSGRIKMAQHLREGRKMADAVVSTVKVFAVHPALSGFLTMVKGVLKLIKAFEYALERLEAAEKELMVMTTQRDVDRTNPVNQSAEAMRAALTQNKKHAERLEKANKIAAAGQILRGGSTVVAGTGEPGTAIAGLAGMGVGGGMEAVGVTLVTRAEYKNFKTNKAEETRCIELLQRAAAGDSEAKKSVMKESSFYSAMYLALAAKEGDAIAMRILNDMHFTAEDIEKNNVYILRKAMLWAAKKDDRSPDEAGMVGIGVGKVKSAGSKFMAGVETAGDILTRQNRTDDRVVVAEFVAEFTLQNWEETKKAAYASGVRERKTGIAKEFGNLDRAMAEIMLTGPTAPAEENQGEKSAAKRRAKFEKALQDALNALDALFHLFGSVDPEWISPRPDGQSPVGFAEYLQEMRNLAAEHRTELLNLMENSGADLRAPAYRILPSLDPARFDEACKIASLNGVQLDDRVKAARKLIVSCHFEYPKIIELTNNFDGDAKKNQKQREKIVEFIALARSLSAALSQCAPKNLHSAQIDTVFRQFASDLSQTAIEEYVSPIEEVADAARETFATQNPPAVELVAGTIRLAYRRAREECLMTNELPDALDKALDQLPALMTHPSRQLSDDDLGADNIIDFDEQAQVFLKIESGLREWGRSIKDHKPFFKYLMSVAALAGGEAREADRKKAICVQKRDGQPPDQNLGVRPRLASSEWLRWLAAARADMEKSGDKKPVKYDKSAAAGTTQAFKNYEKAPPLLSVDELEEDVKHARKVFKKRRHALKSLDILLARLMKVEGDPLCEAIDGFLMAVATEGALIDEAEVAIEDYVAEQKRQRRA</sequence>